<dbReference type="PROSITE" id="PS51194">
    <property type="entry name" value="HELICASE_CTER"/>
    <property type="match status" value="1"/>
</dbReference>
<feature type="region of interest" description="Disordered" evidence="9">
    <location>
        <begin position="596"/>
        <end position="716"/>
    </location>
</feature>
<dbReference type="InterPro" id="IPR011545">
    <property type="entry name" value="DEAD/DEAH_box_helicase_dom"/>
</dbReference>
<dbReference type="PANTHER" id="PTHR47959">
    <property type="entry name" value="ATP-DEPENDENT RNA HELICASE RHLE-RELATED"/>
    <property type="match status" value="1"/>
</dbReference>
<comment type="similarity">
    <text evidence="7">Belongs to the DEAD box helicase family. RhlB subfamily.</text>
</comment>
<dbReference type="EC" id="3.6.4.13" evidence="7"/>
<organism evidence="13 14">
    <name type="scientific">Terasakiispira papahanaumokuakeensis</name>
    <dbReference type="NCBI Taxonomy" id="197479"/>
    <lineage>
        <taxon>Bacteria</taxon>
        <taxon>Pseudomonadati</taxon>
        <taxon>Pseudomonadota</taxon>
        <taxon>Gammaproteobacteria</taxon>
        <taxon>Oceanospirillales</taxon>
        <taxon>Terasakiispira</taxon>
    </lineage>
</organism>
<evidence type="ECO:0000256" key="6">
    <source>
        <dbReference type="ARBA" id="ARBA00022884"/>
    </source>
</evidence>
<keyword evidence="1 7" id="KW-0963">Cytoplasm</keyword>
<reference evidence="13 14" key="1">
    <citation type="submission" date="2016-08" db="EMBL/GenBank/DDBJ databases">
        <authorList>
            <person name="Seilhamer J.J."/>
        </authorList>
    </citation>
    <scope>NUCLEOTIDE SEQUENCE [LARGE SCALE GENOMIC DNA]</scope>
    <source>
        <strain evidence="13 14">PH27A</strain>
    </source>
</reference>
<dbReference type="GO" id="GO:0005524">
    <property type="term" value="F:ATP binding"/>
    <property type="evidence" value="ECO:0007669"/>
    <property type="project" value="UniProtKB-UniRule"/>
</dbReference>
<dbReference type="PROSITE" id="PS51195">
    <property type="entry name" value="Q_MOTIF"/>
    <property type="match status" value="1"/>
</dbReference>
<dbReference type="OrthoDB" id="9808889at2"/>
<dbReference type="GO" id="GO:0006401">
    <property type="term" value="P:RNA catabolic process"/>
    <property type="evidence" value="ECO:0007669"/>
    <property type="project" value="UniProtKB-UniRule"/>
</dbReference>
<dbReference type="InterPro" id="IPR001650">
    <property type="entry name" value="Helicase_C-like"/>
</dbReference>
<evidence type="ECO:0000259" key="11">
    <source>
        <dbReference type="PROSITE" id="PS51194"/>
    </source>
</evidence>
<dbReference type="GO" id="GO:0016887">
    <property type="term" value="F:ATP hydrolysis activity"/>
    <property type="evidence" value="ECO:0007669"/>
    <property type="project" value="RHEA"/>
</dbReference>
<evidence type="ECO:0000256" key="9">
    <source>
        <dbReference type="SAM" id="MobiDB-lite"/>
    </source>
</evidence>
<dbReference type="Proteomes" id="UP000094291">
    <property type="component" value="Unassembled WGS sequence"/>
</dbReference>
<dbReference type="PANTHER" id="PTHR47959:SF10">
    <property type="entry name" value="ATP-DEPENDENT RNA HELICASE RHLB"/>
    <property type="match status" value="1"/>
</dbReference>
<dbReference type="InterPro" id="IPR027417">
    <property type="entry name" value="P-loop_NTPase"/>
</dbReference>
<dbReference type="CDD" id="cd18787">
    <property type="entry name" value="SF2_C_DEAD"/>
    <property type="match status" value="1"/>
</dbReference>
<dbReference type="Gene3D" id="3.40.50.300">
    <property type="entry name" value="P-loop containing nucleotide triphosphate hydrolases"/>
    <property type="match status" value="2"/>
</dbReference>
<comment type="subcellular location">
    <subcellularLocation>
        <location evidence="7">Cytoplasm</location>
    </subcellularLocation>
</comment>
<name>A0A1E2V9H2_9GAMM</name>
<feature type="domain" description="Helicase C-terminal" evidence="11">
    <location>
        <begin position="295"/>
        <end position="440"/>
    </location>
</feature>
<feature type="compositionally biased region" description="Basic residues" evidence="9">
    <location>
        <begin position="15"/>
        <end position="29"/>
    </location>
</feature>
<dbReference type="GO" id="GO:0003724">
    <property type="term" value="F:RNA helicase activity"/>
    <property type="evidence" value="ECO:0007669"/>
    <property type="project" value="UniProtKB-UniRule"/>
</dbReference>
<dbReference type="SMART" id="SM00490">
    <property type="entry name" value="HELICc"/>
    <property type="match status" value="1"/>
</dbReference>
<dbReference type="InterPro" id="IPR050079">
    <property type="entry name" value="DEAD_box_RNA_helicase"/>
</dbReference>
<keyword evidence="14" id="KW-1185">Reference proteome</keyword>
<dbReference type="Pfam" id="PF00271">
    <property type="entry name" value="Helicase_C"/>
    <property type="match status" value="1"/>
</dbReference>
<feature type="domain" description="Helicase ATP-binding" evidence="10">
    <location>
        <begin position="88"/>
        <end position="268"/>
    </location>
</feature>
<evidence type="ECO:0000256" key="4">
    <source>
        <dbReference type="ARBA" id="ARBA00022806"/>
    </source>
</evidence>
<dbReference type="SUPFAM" id="SSF52540">
    <property type="entry name" value="P-loop containing nucleoside triphosphate hydrolases"/>
    <property type="match status" value="1"/>
</dbReference>
<dbReference type="InterPro" id="IPR014014">
    <property type="entry name" value="RNA_helicase_DEAD_Q_motif"/>
</dbReference>
<dbReference type="PROSITE" id="PS00039">
    <property type="entry name" value="DEAD_ATP_HELICASE"/>
    <property type="match status" value="1"/>
</dbReference>
<evidence type="ECO:0000256" key="3">
    <source>
        <dbReference type="ARBA" id="ARBA00022801"/>
    </source>
</evidence>
<evidence type="ECO:0000259" key="12">
    <source>
        <dbReference type="PROSITE" id="PS51195"/>
    </source>
</evidence>
<evidence type="ECO:0000313" key="13">
    <source>
        <dbReference type="EMBL" id="ODC03641.1"/>
    </source>
</evidence>
<keyword evidence="6 7" id="KW-0694">RNA-binding</keyword>
<dbReference type="GO" id="GO:0005829">
    <property type="term" value="C:cytosol"/>
    <property type="evidence" value="ECO:0007669"/>
    <property type="project" value="TreeGrafter"/>
</dbReference>
<feature type="compositionally biased region" description="Low complexity" evidence="9">
    <location>
        <begin position="538"/>
        <end position="548"/>
    </location>
</feature>
<comment type="subunit">
    <text evidence="7">Component of the RNA degradosome, which is a multiprotein complex involved in RNA processing and mRNA degradation.</text>
</comment>
<feature type="region of interest" description="Disordered" evidence="9">
    <location>
        <begin position="467"/>
        <end position="565"/>
    </location>
</feature>
<evidence type="ECO:0000256" key="8">
    <source>
        <dbReference type="PROSITE-ProRule" id="PRU00552"/>
    </source>
</evidence>
<keyword evidence="4 7" id="KW-0347">Helicase</keyword>
<dbReference type="InterPro" id="IPR023554">
    <property type="entry name" value="RNA_helicase_ATP-dep_RhlB"/>
</dbReference>
<dbReference type="Pfam" id="PF00270">
    <property type="entry name" value="DEAD"/>
    <property type="match status" value="1"/>
</dbReference>
<evidence type="ECO:0000259" key="10">
    <source>
        <dbReference type="PROSITE" id="PS51192"/>
    </source>
</evidence>
<gene>
    <name evidence="7" type="primary">rhlB</name>
    <name evidence="13" type="ORF">BFW38_08880</name>
</gene>
<dbReference type="CDD" id="cd00268">
    <property type="entry name" value="DEADc"/>
    <property type="match status" value="1"/>
</dbReference>
<dbReference type="InterPro" id="IPR000629">
    <property type="entry name" value="RNA-helicase_DEAD-box_CS"/>
</dbReference>
<evidence type="ECO:0000256" key="7">
    <source>
        <dbReference type="HAMAP-Rule" id="MF_00661"/>
    </source>
</evidence>
<comment type="caution">
    <text evidence="13">The sequence shown here is derived from an EMBL/GenBank/DDBJ whole genome shotgun (WGS) entry which is preliminary data.</text>
</comment>
<feature type="compositionally biased region" description="Acidic residues" evidence="9">
    <location>
        <begin position="655"/>
        <end position="671"/>
    </location>
</feature>
<dbReference type="InterPro" id="IPR014001">
    <property type="entry name" value="Helicase_ATP-bd"/>
</dbReference>
<keyword evidence="3 7" id="KW-0378">Hydrolase</keyword>
<feature type="domain" description="DEAD-box RNA helicase Q" evidence="12">
    <location>
        <begin position="57"/>
        <end position="85"/>
    </location>
</feature>
<feature type="short sequence motif" description="Q motif" evidence="8">
    <location>
        <begin position="57"/>
        <end position="85"/>
    </location>
</feature>
<dbReference type="AlphaFoldDB" id="A0A1E2V9H2"/>
<protein>
    <recommendedName>
        <fullName evidence="7">ATP-dependent RNA helicase RhlB</fullName>
        <ecNumber evidence="7">3.6.4.13</ecNumber>
    </recommendedName>
</protein>
<feature type="compositionally biased region" description="Polar residues" evidence="9">
    <location>
        <begin position="1"/>
        <end position="14"/>
    </location>
</feature>
<evidence type="ECO:0000256" key="5">
    <source>
        <dbReference type="ARBA" id="ARBA00022840"/>
    </source>
</evidence>
<comment type="catalytic activity">
    <reaction evidence="7">
        <text>ATP + H2O = ADP + phosphate + H(+)</text>
        <dbReference type="Rhea" id="RHEA:13065"/>
        <dbReference type="ChEBI" id="CHEBI:15377"/>
        <dbReference type="ChEBI" id="CHEBI:15378"/>
        <dbReference type="ChEBI" id="CHEBI:30616"/>
        <dbReference type="ChEBI" id="CHEBI:43474"/>
        <dbReference type="ChEBI" id="CHEBI:456216"/>
        <dbReference type="EC" id="3.6.4.13"/>
    </reaction>
</comment>
<comment type="function">
    <text evidence="7">DEAD-box RNA helicase involved in RNA degradation. Has RNA-dependent ATPase activity and unwinds double-stranded RNA.</text>
</comment>
<sequence length="716" mass="77839">MTEQTTASNSSATQPKRRRRRRGGRRRGGPQRQQTQRQSVDNWSLDQFQVPVAAGKVRFHDFNLPLPLMQAVQAQGFEYCTPIQAQSLHYTLHGVDLIGKAQTGTGKTAAFLISIMTYFLEEEVPDGQKIGAPRALIVAPTRELVMQIAKDAKAMAEFAGLNVVSVVGGMDYQKQRDQLRGEKIDLLVATPGRLLDFHSKRDLDLRQVEVLVLDEADRMLDMGFIPDVKRIIRATPRKEERQTMLFSATFTQDIMNLAEQWTIKPQRIEIASKVNASENIEQHAFLVSDSEKLQLMKNLLKRWSLDRVIIFANRRDITRDLHQALRQDGFNVALLSGEVDQKKRVATLERFRAGKVDVLVATDVAGRGLHIDDISHVINYTLPEDPEDYVHRIGRTGRAGAKGTSISFVGEEDAFAMPAIEQLTKAKLPCVYPPEELAMTEGQFEDRTDALAKDEADKALDASRKALDASAVSEQAELTDKPSEGGDAASLSAQEAPVESASVETVVVETTQSQSEEQVQSEVTAPAAVTPSTDPVTSAERAASVESEAGNEAMVSDTPSTSIEDTSAIREVVQEVNEDGDITGVKVTVEFEVDETEDYTDSDAQTAGTLVLSGAETSSDTEVSPGVEASPGVDASADVERDPNAEVASARPEADIEGSDMPVEADTDERDADLSKVSEATGDAVEDQSAEIDSSDSKRSEDEDSSVTKPSGSSGA</sequence>
<feature type="compositionally biased region" description="Low complexity" evidence="9">
    <location>
        <begin position="498"/>
        <end position="525"/>
    </location>
</feature>
<dbReference type="STRING" id="197479.BFW38_08880"/>
<evidence type="ECO:0000256" key="2">
    <source>
        <dbReference type="ARBA" id="ARBA00022741"/>
    </source>
</evidence>
<dbReference type="SMART" id="SM00487">
    <property type="entry name" value="DEXDc"/>
    <property type="match status" value="1"/>
</dbReference>
<feature type="compositionally biased region" description="Polar residues" evidence="9">
    <location>
        <begin position="707"/>
        <end position="716"/>
    </location>
</feature>
<dbReference type="EMBL" id="MDTQ01000001">
    <property type="protein sequence ID" value="ODC03641.1"/>
    <property type="molecule type" value="Genomic_DNA"/>
</dbReference>
<evidence type="ECO:0000313" key="14">
    <source>
        <dbReference type="Proteomes" id="UP000094291"/>
    </source>
</evidence>
<evidence type="ECO:0000256" key="1">
    <source>
        <dbReference type="ARBA" id="ARBA00022490"/>
    </source>
</evidence>
<dbReference type="InterPro" id="IPR044742">
    <property type="entry name" value="DEAD/DEAH_RhlB"/>
</dbReference>
<accession>A0A1E2V9H2</accession>
<dbReference type="PROSITE" id="PS51192">
    <property type="entry name" value="HELICASE_ATP_BIND_1"/>
    <property type="match status" value="1"/>
</dbReference>
<keyword evidence="5 7" id="KW-0067">ATP-binding</keyword>
<feature type="region of interest" description="Disordered" evidence="9">
    <location>
        <begin position="1"/>
        <end position="40"/>
    </location>
</feature>
<feature type="compositionally biased region" description="Acidic residues" evidence="9">
    <location>
        <begin position="684"/>
        <end position="694"/>
    </location>
</feature>
<keyword evidence="2 7" id="KW-0547">Nucleotide-binding</keyword>
<dbReference type="HAMAP" id="MF_00661">
    <property type="entry name" value="DEAD_helicase_RhlB"/>
    <property type="match status" value="1"/>
</dbReference>
<dbReference type="GO" id="GO:0003723">
    <property type="term" value="F:RNA binding"/>
    <property type="evidence" value="ECO:0007669"/>
    <property type="project" value="UniProtKB-UniRule"/>
</dbReference>
<proteinExistence type="inferred from homology"/>